<reference evidence="2" key="1">
    <citation type="submission" date="2021-01" db="EMBL/GenBank/DDBJ databases">
        <authorList>
            <person name="Corre E."/>
            <person name="Pelletier E."/>
            <person name="Niang G."/>
            <person name="Scheremetjew M."/>
            <person name="Finn R."/>
            <person name="Kale V."/>
            <person name="Holt S."/>
            <person name="Cochrane G."/>
            <person name="Meng A."/>
            <person name="Brown T."/>
            <person name="Cohen L."/>
        </authorList>
    </citation>
    <scope>NUCLEOTIDE SEQUENCE</scope>
    <source>
        <strain evidence="2">CCMP1756</strain>
    </source>
</reference>
<gene>
    <name evidence="2" type="ORF">PCAL00307_LOCUS18736</name>
</gene>
<feature type="transmembrane region" description="Helical" evidence="1">
    <location>
        <begin position="129"/>
        <end position="146"/>
    </location>
</feature>
<protein>
    <recommendedName>
        <fullName evidence="3">ER lumen protein-retaining receptor</fullName>
    </recommendedName>
</protein>
<feature type="transmembrane region" description="Helical" evidence="1">
    <location>
        <begin position="99"/>
        <end position="117"/>
    </location>
</feature>
<dbReference type="AlphaFoldDB" id="A0A7S4A4D8"/>
<keyword evidence="1" id="KW-1133">Transmembrane helix</keyword>
<name>A0A7S4A4D8_9STRA</name>
<feature type="transmembrane region" description="Helical" evidence="1">
    <location>
        <begin position="158"/>
        <end position="175"/>
    </location>
</feature>
<feature type="transmembrane region" description="Helical" evidence="1">
    <location>
        <begin position="217"/>
        <end position="238"/>
    </location>
</feature>
<evidence type="ECO:0000313" key="2">
    <source>
        <dbReference type="EMBL" id="CAE0703289.1"/>
    </source>
</evidence>
<evidence type="ECO:0008006" key="3">
    <source>
        <dbReference type="Google" id="ProtNLM"/>
    </source>
</evidence>
<keyword evidence="1" id="KW-0812">Transmembrane</keyword>
<proteinExistence type="predicted"/>
<keyword evidence="1" id="KW-0472">Membrane</keyword>
<feature type="transmembrane region" description="Helical" evidence="1">
    <location>
        <begin position="12"/>
        <end position="31"/>
    </location>
</feature>
<accession>A0A7S4A4D8</accession>
<evidence type="ECO:0000256" key="1">
    <source>
        <dbReference type="SAM" id="Phobius"/>
    </source>
</evidence>
<organism evidence="2">
    <name type="scientific">Pelagomonas calceolata</name>
    <dbReference type="NCBI Taxonomy" id="35677"/>
    <lineage>
        <taxon>Eukaryota</taxon>
        <taxon>Sar</taxon>
        <taxon>Stramenopiles</taxon>
        <taxon>Ochrophyta</taxon>
        <taxon>Pelagophyceae</taxon>
        <taxon>Pelagomonadales</taxon>
        <taxon>Pelagomonadaceae</taxon>
        <taxon>Pelagomonas</taxon>
    </lineage>
</organism>
<feature type="transmembrane region" description="Helical" evidence="1">
    <location>
        <begin position="187"/>
        <end position="205"/>
    </location>
</feature>
<sequence>MRAEPTPSTTSAATVRWSLFGVVALAGYFFFSDGDVGYLLTLSAMARSFALMSVAYAFHKSATPVAPDTIRCLCVVGLCRAYSYWRRQGYVPYDPSGDWAFVLVEGSGIAGALYAAFASRQEKFAPPPGDFLIITSGAFLMGMAFHADLNKDAISDTLWAVAAYLEVLALIPALVAARAGQPQSLEFARAIVVCRVFSLGFWSQAFAELKARSGSSFVGVVVLAVETLAVVLAVELLAASSPKGRNKKD</sequence>
<dbReference type="EMBL" id="HBIW01021725">
    <property type="protein sequence ID" value="CAE0703289.1"/>
    <property type="molecule type" value="Transcribed_RNA"/>
</dbReference>